<dbReference type="AlphaFoldDB" id="A0A9K3CP69"/>
<name>A0A9K3CP69_9EUKA</name>
<dbReference type="EMBL" id="BDIP01000111">
    <property type="protein sequence ID" value="GIQ80132.1"/>
    <property type="molecule type" value="Genomic_DNA"/>
</dbReference>
<comment type="caution">
    <text evidence="1">The sequence shown here is derived from an EMBL/GenBank/DDBJ whole genome shotgun (WGS) entry which is preliminary data.</text>
</comment>
<keyword evidence="2" id="KW-1185">Reference proteome</keyword>
<dbReference type="Proteomes" id="UP000265618">
    <property type="component" value="Unassembled WGS sequence"/>
</dbReference>
<sequence>MFVYSDSCLHVVVSSFSSQIDRVQRHFTYHPDTGWVDTLCPPHSQMPLLDTPRYIQSGKALLVYSCDLRVSHTVPNDYDTGTERAHCVLDIVSGDVYRGVEIHYTQRVEHLCPMTPSTYLTQVNEKRCVYDNLRTATGSKKDWLDMEGLRCRISLEHMWLRSFPNRHSSGEGPFFAENFGLVVDKEGIRLI</sequence>
<reference evidence="1 2" key="1">
    <citation type="journal article" date="2018" name="PLoS ONE">
        <title>The draft genome of Kipferlia bialata reveals reductive genome evolution in fornicate parasites.</title>
        <authorList>
            <person name="Tanifuji G."/>
            <person name="Takabayashi S."/>
            <person name="Kume K."/>
            <person name="Takagi M."/>
            <person name="Nakayama T."/>
            <person name="Kamikawa R."/>
            <person name="Inagaki Y."/>
            <person name="Hashimoto T."/>
        </authorList>
    </citation>
    <scope>NUCLEOTIDE SEQUENCE [LARGE SCALE GENOMIC DNA]</scope>
    <source>
        <strain evidence="1">NY0173</strain>
    </source>
</reference>
<evidence type="ECO:0000313" key="2">
    <source>
        <dbReference type="Proteomes" id="UP000265618"/>
    </source>
</evidence>
<organism evidence="1 2">
    <name type="scientific">Kipferlia bialata</name>
    <dbReference type="NCBI Taxonomy" id="797122"/>
    <lineage>
        <taxon>Eukaryota</taxon>
        <taxon>Metamonada</taxon>
        <taxon>Carpediemonas-like organisms</taxon>
        <taxon>Kipferlia</taxon>
    </lineage>
</organism>
<evidence type="ECO:0000313" key="1">
    <source>
        <dbReference type="EMBL" id="GIQ80132.1"/>
    </source>
</evidence>
<accession>A0A9K3CP69</accession>
<protein>
    <submittedName>
        <fullName evidence="1">Uncharacterized protein</fullName>
    </submittedName>
</protein>
<proteinExistence type="predicted"/>
<gene>
    <name evidence="1" type="ORF">KIPB_000879</name>
</gene>